<dbReference type="GO" id="GO:0005506">
    <property type="term" value="F:iron ion binding"/>
    <property type="evidence" value="ECO:0007669"/>
    <property type="project" value="InterPro"/>
</dbReference>
<dbReference type="Gene3D" id="1.10.760.10">
    <property type="entry name" value="Cytochrome c-like domain"/>
    <property type="match status" value="1"/>
</dbReference>
<evidence type="ECO:0000256" key="3">
    <source>
        <dbReference type="ARBA" id="ARBA00022723"/>
    </source>
</evidence>
<dbReference type="PANTHER" id="PTHR35008:SF8">
    <property type="entry name" value="ALCOHOL DEHYDROGENASE CYTOCHROME C SUBUNIT"/>
    <property type="match status" value="1"/>
</dbReference>
<keyword evidence="4" id="KW-0249">Electron transport</keyword>
<dbReference type="HOGENOM" id="CLU_1701845_0_0_0"/>
<evidence type="ECO:0000256" key="1">
    <source>
        <dbReference type="ARBA" id="ARBA00022448"/>
    </source>
</evidence>
<keyword evidence="5 6" id="KW-0408">Iron</keyword>
<evidence type="ECO:0000256" key="6">
    <source>
        <dbReference type="PROSITE-ProRule" id="PRU00433"/>
    </source>
</evidence>
<keyword evidence="10" id="KW-1185">Reference proteome</keyword>
<feature type="domain" description="Cytochrome c" evidence="8">
    <location>
        <begin position="52"/>
        <end position="130"/>
    </location>
</feature>
<accession>A9B0Z8</accession>
<name>A9B0Z8_HERA2</name>
<dbReference type="Pfam" id="PF13442">
    <property type="entry name" value="Cytochrome_CBB3"/>
    <property type="match status" value="1"/>
</dbReference>
<evidence type="ECO:0000259" key="8">
    <source>
        <dbReference type="PROSITE" id="PS51007"/>
    </source>
</evidence>
<dbReference type="PANTHER" id="PTHR35008">
    <property type="entry name" value="BLL4482 PROTEIN-RELATED"/>
    <property type="match status" value="1"/>
</dbReference>
<dbReference type="GO" id="GO:0020037">
    <property type="term" value="F:heme binding"/>
    <property type="evidence" value="ECO:0007669"/>
    <property type="project" value="InterPro"/>
</dbReference>
<keyword evidence="7" id="KW-0732">Signal</keyword>
<dbReference type="STRING" id="316274.Haur_2638"/>
<dbReference type="eggNOG" id="COG2010">
    <property type="taxonomic scope" value="Bacteria"/>
</dbReference>
<dbReference type="Proteomes" id="UP000000787">
    <property type="component" value="Chromosome"/>
</dbReference>
<dbReference type="InParanoid" id="A9B0Z8"/>
<dbReference type="InterPro" id="IPR009056">
    <property type="entry name" value="Cyt_c-like_dom"/>
</dbReference>
<organism evidence="9 10">
    <name type="scientific">Herpetosiphon aurantiacus (strain ATCC 23779 / DSM 785 / 114-95)</name>
    <dbReference type="NCBI Taxonomy" id="316274"/>
    <lineage>
        <taxon>Bacteria</taxon>
        <taxon>Bacillati</taxon>
        <taxon>Chloroflexota</taxon>
        <taxon>Chloroflexia</taxon>
        <taxon>Herpetosiphonales</taxon>
        <taxon>Herpetosiphonaceae</taxon>
        <taxon>Herpetosiphon</taxon>
    </lineage>
</organism>
<feature type="signal peptide" evidence="7">
    <location>
        <begin position="1"/>
        <end position="26"/>
    </location>
</feature>
<dbReference type="KEGG" id="hau:Haur_2638"/>
<dbReference type="InterPro" id="IPR008168">
    <property type="entry name" value="Cyt_C_IC"/>
</dbReference>
<protein>
    <submittedName>
        <fullName evidence="9">Cytochrome c class I</fullName>
    </submittedName>
</protein>
<dbReference type="PRINTS" id="PR00605">
    <property type="entry name" value="CYTCHROMECIC"/>
</dbReference>
<dbReference type="InterPro" id="IPR036909">
    <property type="entry name" value="Cyt_c-like_dom_sf"/>
</dbReference>
<dbReference type="GO" id="GO:0009055">
    <property type="term" value="F:electron transfer activity"/>
    <property type="evidence" value="ECO:0007669"/>
    <property type="project" value="InterPro"/>
</dbReference>
<dbReference type="PROSITE" id="PS51007">
    <property type="entry name" value="CYTC"/>
    <property type="match status" value="1"/>
</dbReference>
<dbReference type="PROSITE" id="PS51257">
    <property type="entry name" value="PROKAR_LIPOPROTEIN"/>
    <property type="match status" value="1"/>
</dbReference>
<dbReference type="InterPro" id="IPR051459">
    <property type="entry name" value="Cytochrome_c-type_DH"/>
</dbReference>
<sequence>MPMQHKFNRWRLIALLLTLGIPGLIACGEAAQQATLTLGEPAVPYIEPAFGEKLASGQALFGQYCANCHGQSGEGMGPFPALNDGMHAYSHPDWELISLIRDGKNSMPAFGSQLSEEEIITIIARVKAWWGPGKLSEQRQLCLISPGPTPTLMQ</sequence>
<proteinExistence type="predicted"/>
<keyword evidence="1" id="KW-0813">Transport</keyword>
<feature type="chain" id="PRO_5002732315" evidence="7">
    <location>
        <begin position="27"/>
        <end position="154"/>
    </location>
</feature>
<evidence type="ECO:0000256" key="4">
    <source>
        <dbReference type="ARBA" id="ARBA00022982"/>
    </source>
</evidence>
<gene>
    <name evidence="9" type="ordered locus">Haur_2638</name>
</gene>
<evidence type="ECO:0000256" key="5">
    <source>
        <dbReference type="ARBA" id="ARBA00023004"/>
    </source>
</evidence>
<keyword evidence="2 6" id="KW-0349">Heme</keyword>
<dbReference type="AlphaFoldDB" id="A9B0Z8"/>
<dbReference type="BioCyc" id="HAUR316274:GHYA-2666-MONOMER"/>
<reference evidence="9 10" key="1">
    <citation type="journal article" date="2011" name="Stand. Genomic Sci.">
        <title>Complete genome sequence of the filamentous gliding predatory bacterium Herpetosiphon aurantiacus type strain (114-95(T)).</title>
        <authorList>
            <person name="Kiss H."/>
            <person name="Nett M."/>
            <person name="Domin N."/>
            <person name="Martin K."/>
            <person name="Maresca J.A."/>
            <person name="Copeland A."/>
            <person name="Lapidus A."/>
            <person name="Lucas S."/>
            <person name="Berry K.W."/>
            <person name="Glavina Del Rio T."/>
            <person name="Dalin E."/>
            <person name="Tice H."/>
            <person name="Pitluck S."/>
            <person name="Richardson P."/>
            <person name="Bruce D."/>
            <person name="Goodwin L."/>
            <person name="Han C."/>
            <person name="Detter J.C."/>
            <person name="Schmutz J."/>
            <person name="Brettin T."/>
            <person name="Land M."/>
            <person name="Hauser L."/>
            <person name="Kyrpides N.C."/>
            <person name="Ivanova N."/>
            <person name="Goker M."/>
            <person name="Woyke T."/>
            <person name="Klenk H.P."/>
            <person name="Bryant D.A."/>
        </authorList>
    </citation>
    <scope>NUCLEOTIDE SEQUENCE [LARGE SCALE GENOMIC DNA]</scope>
    <source>
        <strain evidence="10">ATCC 23779 / DSM 785 / 114-95</strain>
    </source>
</reference>
<dbReference type="SUPFAM" id="SSF46626">
    <property type="entry name" value="Cytochrome c"/>
    <property type="match status" value="1"/>
</dbReference>
<evidence type="ECO:0000313" key="10">
    <source>
        <dbReference type="Proteomes" id="UP000000787"/>
    </source>
</evidence>
<keyword evidence="3 6" id="KW-0479">Metal-binding</keyword>
<evidence type="ECO:0000256" key="7">
    <source>
        <dbReference type="SAM" id="SignalP"/>
    </source>
</evidence>
<evidence type="ECO:0000313" key="9">
    <source>
        <dbReference type="EMBL" id="ABX05276.1"/>
    </source>
</evidence>
<evidence type="ECO:0000256" key="2">
    <source>
        <dbReference type="ARBA" id="ARBA00022617"/>
    </source>
</evidence>
<dbReference type="EMBL" id="CP000875">
    <property type="protein sequence ID" value="ABX05276.1"/>
    <property type="molecule type" value="Genomic_DNA"/>
</dbReference>